<dbReference type="OrthoDB" id="6270329at2759"/>
<dbReference type="InterPro" id="IPR013083">
    <property type="entry name" value="Znf_RING/FYVE/PHD"/>
</dbReference>
<evidence type="ECO:0000313" key="4">
    <source>
        <dbReference type="Proteomes" id="UP001152797"/>
    </source>
</evidence>
<dbReference type="EMBL" id="CAMXCT030003546">
    <property type="protein sequence ID" value="CAL4792309.1"/>
    <property type="molecule type" value="Genomic_DNA"/>
</dbReference>
<keyword evidence="4" id="KW-1185">Reference proteome</keyword>
<evidence type="ECO:0000313" key="1">
    <source>
        <dbReference type="EMBL" id="CAI4004997.1"/>
    </source>
</evidence>
<evidence type="ECO:0000313" key="2">
    <source>
        <dbReference type="EMBL" id="CAL1158372.1"/>
    </source>
</evidence>
<reference evidence="2" key="2">
    <citation type="submission" date="2024-04" db="EMBL/GenBank/DDBJ databases">
        <authorList>
            <person name="Chen Y."/>
            <person name="Shah S."/>
            <person name="Dougan E. K."/>
            <person name="Thang M."/>
            <person name="Chan C."/>
        </authorList>
    </citation>
    <scope>NUCLEOTIDE SEQUENCE [LARGE SCALE GENOMIC DNA]</scope>
</reference>
<gene>
    <name evidence="1" type="ORF">C1SCF055_LOCUS30754</name>
</gene>
<sequence>MADIKDIKVPKGDVPEDFCCAASGRPLYYPVVTDQGVAYCYSVLFEMFMSSPMGAPKCVVTGEPITFFPNVCPALHHFMLDVYKKDLKGRKQIEETIMASHGLKVPSIMDAPDEDGDDGFMEEFTCPVSKALAFEPCCLSSGTLVSARSIPPGGFKKDPNRLVACALHGQAPKKSNVLELMIRTKFPSQYKALESKHGSLEPSSQPTCRDFGADEHMHLGLGWLGWKPWCFLKAGFNGIFQRHGRLW</sequence>
<comment type="caution">
    <text evidence="1">The sequence shown here is derived from an EMBL/GenBank/DDBJ whole genome shotgun (WGS) entry which is preliminary data.</text>
</comment>
<name>A0A9P1DAH2_9DINO</name>
<dbReference type="AlphaFoldDB" id="A0A9P1DAH2"/>
<accession>A0A9P1DAH2</accession>
<dbReference type="Proteomes" id="UP001152797">
    <property type="component" value="Unassembled WGS sequence"/>
</dbReference>
<organism evidence="1">
    <name type="scientific">Cladocopium goreaui</name>
    <dbReference type="NCBI Taxonomy" id="2562237"/>
    <lineage>
        <taxon>Eukaryota</taxon>
        <taxon>Sar</taxon>
        <taxon>Alveolata</taxon>
        <taxon>Dinophyceae</taxon>
        <taxon>Suessiales</taxon>
        <taxon>Symbiodiniaceae</taxon>
        <taxon>Cladocopium</taxon>
    </lineage>
</organism>
<proteinExistence type="predicted"/>
<protein>
    <submittedName>
        <fullName evidence="3">ZZ-type domain-containing protein</fullName>
    </submittedName>
</protein>
<dbReference type="SUPFAM" id="SSF57850">
    <property type="entry name" value="RING/U-box"/>
    <property type="match status" value="1"/>
</dbReference>
<dbReference type="Gene3D" id="3.30.40.10">
    <property type="entry name" value="Zinc/RING finger domain, C3HC4 (zinc finger)"/>
    <property type="match status" value="1"/>
</dbReference>
<reference evidence="1" key="1">
    <citation type="submission" date="2022-10" db="EMBL/GenBank/DDBJ databases">
        <authorList>
            <person name="Chen Y."/>
            <person name="Dougan E. K."/>
            <person name="Chan C."/>
            <person name="Rhodes N."/>
            <person name="Thang M."/>
        </authorList>
    </citation>
    <scope>NUCLEOTIDE SEQUENCE</scope>
</reference>
<dbReference type="EMBL" id="CAMXCT020003546">
    <property type="protein sequence ID" value="CAL1158372.1"/>
    <property type="molecule type" value="Genomic_DNA"/>
</dbReference>
<dbReference type="EMBL" id="CAMXCT010003546">
    <property type="protein sequence ID" value="CAI4004997.1"/>
    <property type="molecule type" value="Genomic_DNA"/>
</dbReference>
<evidence type="ECO:0000313" key="3">
    <source>
        <dbReference type="EMBL" id="CAL4792309.1"/>
    </source>
</evidence>